<keyword evidence="3 7" id="KW-0812">Transmembrane</keyword>
<dbReference type="KEGG" id="nta:107781022"/>
<reference evidence="9" key="1">
    <citation type="submission" date="2025-08" db="UniProtKB">
        <authorList>
            <consortium name="RefSeq"/>
        </authorList>
    </citation>
    <scope>IDENTIFICATION</scope>
</reference>
<dbReference type="GO" id="GO:0015031">
    <property type="term" value="P:protein transport"/>
    <property type="evidence" value="ECO:0007669"/>
    <property type="project" value="InterPro"/>
</dbReference>
<comment type="function">
    <text evidence="1 7">Probably involved in membrane trafficking.</text>
</comment>
<comment type="similarity">
    <text evidence="2 7">Belongs to the SCAMP family.</text>
</comment>
<feature type="transmembrane region" description="Helical" evidence="7">
    <location>
        <begin position="158"/>
        <end position="184"/>
    </location>
</feature>
<keyword evidence="4 7" id="KW-1133">Transmembrane helix</keyword>
<dbReference type="Pfam" id="PF04144">
    <property type="entry name" value="SCAMP"/>
    <property type="match status" value="1"/>
</dbReference>
<evidence type="ECO:0000256" key="1">
    <source>
        <dbReference type="ARBA" id="ARBA00004003"/>
    </source>
</evidence>
<evidence type="ECO:0000256" key="4">
    <source>
        <dbReference type="ARBA" id="ARBA00022989"/>
    </source>
</evidence>
<proteinExistence type="inferred from homology"/>
<sequence>MPSLPSTGIEMTASTGSHMGNDTKHRENAPHNIASFHFQSSGSVPPATNSGLLQLPHESATAPIDITLDSSANQVDLGTVQVEKYYPSISPAADVCLRYQCHEYSLICFLDAQELGRREEATARVGIVIEEKNWPPFFPIIHHDIANEIRIHLQKLQYAAFTAFLGLFVCLLWNTIALTIAWIREGDVKIWFLSIIYFISGVPGAYILWYRPLCRAFRTEGVVQFAGFFLFYKLHIIFCVFAAVSPRVVFDGKSLTGILPTLDLMSDDVLVGIFYFVGFGLFCLESVLSILVIGMAFLI</sequence>
<feature type="transmembrane region" description="Helical" evidence="7">
    <location>
        <begin position="222"/>
        <end position="244"/>
    </location>
</feature>
<organism evidence="9">
    <name type="scientific">Nicotiana tabacum</name>
    <name type="common">Common tobacco</name>
    <dbReference type="NCBI Taxonomy" id="4097"/>
    <lineage>
        <taxon>Eukaryota</taxon>
        <taxon>Viridiplantae</taxon>
        <taxon>Streptophyta</taxon>
        <taxon>Embryophyta</taxon>
        <taxon>Tracheophyta</taxon>
        <taxon>Spermatophyta</taxon>
        <taxon>Magnoliopsida</taxon>
        <taxon>eudicotyledons</taxon>
        <taxon>Gunneridae</taxon>
        <taxon>Pentapetalae</taxon>
        <taxon>asterids</taxon>
        <taxon>lamiids</taxon>
        <taxon>Solanales</taxon>
        <taxon>Solanaceae</taxon>
        <taxon>Nicotianoideae</taxon>
        <taxon>Nicotianeae</taxon>
        <taxon>Nicotiana</taxon>
    </lineage>
</organism>
<evidence type="ECO:0000256" key="3">
    <source>
        <dbReference type="ARBA" id="ARBA00022692"/>
    </source>
</evidence>
<name>A0A1S3YYH5_TOBAC</name>
<keyword evidence="6 7" id="KW-0968">Cytoplasmic vesicle</keyword>
<dbReference type="PaxDb" id="4097-A0A1S3YYH5"/>
<dbReference type="RefSeq" id="XP_016457135.1">
    <property type="nucleotide sequence ID" value="XM_016601649.1"/>
</dbReference>
<protein>
    <recommendedName>
        <fullName evidence="7">Secretory carrier-associated membrane protein</fullName>
        <shortName evidence="7">Secretory carrier membrane protein</shortName>
    </recommendedName>
</protein>
<keyword evidence="7" id="KW-1003">Cell membrane</keyword>
<evidence type="ECO:0000256" key="5">
    <source>
        <dbReference type="ARBA" id="ARBA00023136"/>
    </source>
</evidence>
<dbReference type="GO" id="GO:0055038">
    <property type="term" value="C:recycling endosome membrane"/>
    <property type="evidence" value="ECO:0000318"/>
    <property type="project" value="GO_Central"/>
</dbReference>
<dbReference type="GO" id="GO:0005886">
    <property type="term" value="C:plasma membrane"/>
    <property type="evidence" value="ECO:0007669"/>
    <property type="project" value="UniProtKB-SubCell"/>
</dbReference>
<evidence type="ECO:0000256" key="2">
    <source>
        <dbReference type="ARBA" id="ARBA00010482"/>
    </source>
</evidence>
<keyword evidence="7" id="KW-0813">Transport</keyword>
<feature type="transmembrane region" description="Helical" evidence="7">
    <location>
        <begin position="273"/>
        <end position="298"/>
    </location>
</feature>
<gene>
    <name evidence="9" type="primary">LOC107781022</name>
</gene>
<feature type="region of interest" description="Disordered" evidence="8">
    <location>
        <begin position="1"/>
        <end position="28"/>
    </location>
</feature>
<dbReference type="OrthoDB" id="242866at2759"/>
<keyword evidence="5 7" id="KW-0472">Membrane</keyword>
<feature type="transmembrane region" description="Helical" evidence="7">
    <location>
        <begin position="190"/>
        <end position="210"/>
    </location>
</feature>
<evidence type="ECO:0000256" key="7">
    <source>
        <dbReference type="RuleBase" id="RU363122"/>
    </source>
</evidence>
<accession>A0A1S3YYH5</accession>
<dbReference type="AlphaFoldDB" id="A0A1S3YYH5"/>
<evidence type="ECO:0000256" key="6">
    <source>
        <dbReference type="ARBA" id="ARBA00023329"/>
    </source>
</evidence>
<evidence type="ECO:0000256" key="8">
    <source>
        <dbReference type="SAM" id="MobiDB-lite"/>
    </source>
</evidence>
<comment type="subcellular location">
    <subcellularLocation>
        <location evidence="7">Cell membrane</location>
        <topology evidence="7">Multi-pass membrane protein</topology>
    </subcellularLocation>
    <subcellularLocation>
        <location evidence="7">Cytoplasmic vesicle</location>
        <location evidence="7">Secretory vesicle membrane</location>
        <topology evidence="7">Multi-pass membrane protein</topology>
    </subcellularLocation>
</comment>
<dbReference type="InterPro" id="IPR007273">
    <property type="entry name" value="SCAMP"/>
</dbReference>
<dbReference type="GO" id="GO:0032588">
    <property type="term" value="C:trans-Golgi network membrane"/>
    <property type="evidence" value="ECO:0000318"/>
    <property type="project" value="GO_Central"/>
</dbReference>
<dbReference type="PANTHER" id="PTHR10687:SF62">
    <property type="entry name" value="SECRETORY CARRIER-ASSOCIATED MEMBRANE PROTEIN"/>
    <property type="match status" value="1"/>
</dbReference>
<evidence type="ECO:0000313" key="9">
    <source>
        <dbReference type="RefSeq" id="XP_016457135.1"/>
    </source>
</evidence>
<dbReference type="GO" id="GO:0030658">
    <property type="term" value="C:transport vesicle membrane"/>
    <property type="evidence" value="ECO:0007669"/>
    <property type="project" value="UniProtKB-SubCell"/>
</dbReference>
<dbReference type="PANTHER" id="PTHR10687">
    <property type="entry name" value="SECRETORY CARRIER-ASSOCIATED MEMBRANE PROTEIN SCAMP"/>
    <property type="match status" value="1"/>
</dbReference>